<name>A0A060W9F7_ONCMY</name>
<evidence type="ECO:0000313" key="9">
    <source>
        <dbReference type="Proteomes" id="UP000193380"/>
    </source>
</evidence>
<evidence type="ECO:0000256" key="3">
    <source>
        <dbReference type="ARBA" id="ARBA00023136"/>
    </source>
</evidence>
<dbReference type="AlphaFoldDB" id="A0A060W9F7"/>
<dbReference type="InterPro" id="IPR001202">
    <property type="entry name" value="WW_dom"/>
</dbReference>
<organism evidence="8 9">
    <name type="scientific">Oncorhynchus mykiss</name>
    <name type="common">Rainbow trout</name>
    <name type="synonym">Salmo gairdneri</name>
    <dbReference type="NCBI Taxonomy" id="8022"/>
    <lineage>
        <taxon>Eukaryota</taxon>
        <taxon>Metazoa</taxon>
        <taxon>Chordata</taxon>
        <taxon>Craniata</taxon>
        <taxon>Vertebrata</taxon>
        <taxon>Euteleostomi</taxon>
        <taxon>Actinopterygii</taxon>
        <taxon>Neopterygii</taxon>
        <taxon>Teleostei</taxon>
        <taxon>Protacanthopterygii</taxon>
        <taxon>Salmoniformes</taxon>
        <taxon>Salmonidae</taxon>
        <taxon>Salmoninae</taxon>
        <taxon>Oncorhynchus</taxon>
    </lineage>
</organism>
<dbReference type="SMART" id="SM00072">
    <property type="entry name" value="GuKc"/>
    <property type="match status" value="1"/>
</dbReference>
<dbReference type="InterPro" id="IPR036020">
    <property type="entry name" value="WW_dom_sf"/>
</dbReference>
<dbReference type="SMART" id="SM00456">
    <property type="entry name" value="WW"/>
    <property type="match status" value="1"/>
</dbReference>
<feature type="region of interest" description="Disordered" evidence="4">
    <location>
        <begin position="127"/>
        <end position="201"/>
    </location>
</feature>
<evidence type="ECO:0000256" key="4">
    <source>
        <dbReference type="SAM" id="MobiDB-lite"/>
    </source>
</evidence>
<evidence type="ECO:0008006" key="10">
    <source>
        <dbReference type="Google" id="ProtNLM"/>
    </source>
</evidence>
<protein>
    <recommendedName>
        <fullName evidence="10">Membrane associated guanylate kinase, WW and PDZ domain containing 1b</fullName>
    </recommendedName>
</protein>
<dbReference type="InterPro" id="IPR020590">
    <property type="entry name" value="Guanylate_kinase_CS"/>
</dbReference>
<dbReference type="SMART" id="SM00228">
    <property type="entry name" value="PDZ"/>
    <property type="match status" value="2"/>
</dbReference>
<dbReference type="Pfam" id="PF00595">
    <property type="entry name" value="PDZ"/>
    <property type="match status" value="2"/>
</dbReference>
<dbReference type="PROSITE" id="PS01159">
    <property type="entry name" value="WW_DOMAIN_1"/>
    <property type="match status" value="1"/>
</dbReference>
<dbReference type="SUPFAM" id="SSF52540">
    <property type="entry name" value="P-loop containing nucleoside triphosphate hydrolases"/>
    <property type="match status" value="1"/>
</dbReference>
<dbReference type="PROSITE" id="PS00856">
    <property type="entry name" value="GUANYLATE_KINASE_1"/>
    <property type="match status" value="1"/>
</dbReference>
<gene>
    <name evidence="8" type="ORF">GSONMT00064661001</name>
</gene>
<feature type="domain" description="WW" evidence="5">
    <location>
        <begin position="281"/>
        <end position="314"/>
    </location>
</feature>
<evidence type="ECO:0000259" key="7">
    <source>
        <dbReference type="PROSITE" id="PS50106"/>
    </source>
</evidence>
<reference evidence="8" key="1">
    <citation type="journal article" date="2014" name="Nat. Commun.">
        <title>The rainbow trout genome provides novel insights into evolution after whole-genome duplication in vertebrates.</title>
        <authorList>
            <person name="Berthelot C."/>
            <person name="Brunet F."/>
            <person name="Chalopin D."/>
            <person name="Juanchich A."/>
            <person name="Bernard M."/>
            <person name="Noel B."/>
            <person name="Bento P."/>
            <person name="Da Silva C."/>
            <person name="Labadie K."/>
            <person name="Alberti A."/>
            <person name="Aury J.M."/>
            <person name="Louis A."/>
            <person name="Dehais P."/>
            <person name="Bardou P."/>
            <person name="Montfort J."/>
            <person name="Klopp C."/>
            <person name="Cabau C."/>
            <person name="Gaspin C."/>
            <person name="Thorgaard G.H."/>
            <person name="Boussaha M."/>
            <person name="Quillet E."/>
            <person name="Guyomard R."/>
            <person name="Galiana D."/>
            <person name="Bobe J."/>
            <person name="Volff J.N."/>
            <person name="Genet C."/>
            <person name="Wincker P."/>
            <person name="Jaillon O."/>
            <person name="Roest Crollius H."/>
            <person name="Guiguen Y."/>
        </authorList>
    </citation>
    <scope>NUCLEOTIDE SEQUENCE [LARGE SCALE GENOMIC DNA]</scope>
</reference>
<evidence type="ECO:0000259" key="5">
    <source>
        <dbReference type="PROSITE" id="PS50020"/>
    </source>
</evidence>
<evidence type="ECO:0000313" key="8">
    <source>
        <dbReference type="EMBL" id="CDQ61190.1"/>
    </source>
</evidence>
<keyword evidence="2" id="KW-0677">Repeat</keyword>
<dbReference type="FunFam" id="3.30.63.10:FF:000003">
    <property type="entry name" value="Membrane-associated guanylate kinase, WW and PDZ domain-containing protein 3 isoform 1"/>
    <property type="match status" value="1"/>
</dbReference>
<dbReference type="PROSITE" id="PS50052">
    <property type="entry name" value="GUANYLATE_KINASE_2"/>
    <property type="match status" value="1"/>
</dbReference>
<dbReference type="EMBL" id="FR904371">
    <property type="protein sequence ID" value="CDQ61190.1"/>
    <property type="molecule type" value="Genomic_DNA"/>
</dbReference>
<proteinExistence type="predicted"/>
<dbReference type="GO" id="GO:0016020">
    <property type="term" value="C:membrane"/>
    <property type="evidence" value="ECO:0007669"/>
    <property type="project" value="UniProtKB-SubCell"/>
</dbReference>
<evidence type="ECO:0000256" key="2">
    <source>
        <dbReference type="ARBA" id="ARBA00022737"/>
    </source>
</evidence>
<dbReference type="STRING" id="8022.A0A060W9F7"/>
<dbReference type="CDD" id="cd00201">
    <property type="entry name" value="WW"/>
    <property type="match status" value="1"/>
</dbReference>
<dbReference type="SUPFAM" id="SSF51045">
    <property type="entry name" value="WW domain"/>
    <property type="match status" value="1"/>
</dbReference>
<dbReference type="InterPro" id="IPR008144">
    <property type="entry name" value="Guanylate_kin-like_dom"/>
</dbReference>
<evidence type="ECO:0000259" key="6">
    <source>
        <dbReference type="PROSITE" id="PS50052"/>
    </source>
</evidence>
<feature type="domain" description="PDZ" evidence="7">
    <location>
        <begin position="568"/>
        <end position="646"/>
    </location>
</feature>
<dbReference type="SUPFAM" id="SSF50156">
    <property type="entry name" value="PDZ domain-like"/>
    <property type="match status" value="2"/>
</dbReference>
<reference evidence="8" key="2">
    <citation type="submission" date="2014-03" db="EMBL/GenBank/DDBJ databases">
        <authorList>
            <person name="Genoscope - CEA"/>
        </authorList>
    </citation>
    <scope>NUCLEOTIDE SEQUENCE</scope>
</reference>
<dbReference type="CDD" id="cd06731">
    <property type="entry name" value="PDZ1_MAGI-1_3-like"/>
    <property type="match status" value="1"/>
</dbReference>
<feature type="compositionally biased region" description="Low complexity" evidence="4">
    <location>
        <begin position="535"/>
        <end position="546"/>
    </location>
</feature>
<feature type="domain" description="PDZ" evidence="7">
    <location>
        <begin position="394"/>
        <end position="463"/>
    </location>
</feature>
<dbReference type="PROSITE" id="PS50020">
    <property type="entry name" value="WW_DOMAIN_2"/>
    <property type="match status" value="1"/>
</dbReference>
<feature type="region of interest" description="Disordered" evidence="4">
    <location>
        <begin position="506"/>
        <end position="546"/>
    </location>
</feature>
<dbReference type="Gene3D" id="2.30.42.10">
    <property type="match status" value="2"/>
</dbReference>
<dbReference type="PANTHER" id="PTHR10316:SF12">
    <property type="entry name" value="MEMBRANE-ASSOCIATED GUANYLATE KINASE, WW AND PDZ DOMAIN-CONTAINING PROTEIN 1"/>
    <property type="match status" value="1"/>
</dbReference>
<evidence type="ECO:0000256" key="1">
    <source>
        <dbReference type="ARBA" id="ARBA00004170"/>
    </source>
</evidence>
<dbReference type="Gene3D" id="3.30.63.10">
    <property type="entry name" value="Guanylate Kinase phosphate binding domain"/>
    <property type="match status" value="1"/>
</dbReference>
<dbReference type="FunFam" id="2.30.42.10:FF:000005">
    <property type="entry name" value="Membrane associated guanylate kinase, WW and PDZ domain containing 1"/>
    <property type="match status" value="1"/>
</dbReference>
<dbReference type="InterPro" id="IPR027417">
    <property type="entry name" value="P-loop_NTPase"/>
</dbReference>
<dbReference type="PANTHER" id="PTHR10316">
    <property type="entry name" value="MEMBRANE ASSOCIATED GUANYLATE KINASE-RELATED"/>
    <property type="match status" value="1"/>
</dbReference>
<dbReference type="InterPro" id="IPR036034">
    <property type="entry name" value="PDZ_sf"/>
</dbReference>
<dbReference type="Gene3D" id="2.20.70.10">
    <property type="match status" value="1"/>
</dbReference>
<dbReference type="InterPro" id="IPR001478">
    <property type="entry name" value="PDZ"/>
</dbReference>
<keyword evidence="3" id="KW-0472">Membrane</keyword>
<dbReference type="FunFam" id="2.30.42.10:FF:000015">
    <property type="entry name" value="Membrane associated guanylate kinase, WW and PDZ domain containing 1"/>
    <property type="match status" value="1"/>
</dbReference>
<dbReference type="Proteomes" id="UP000193380">
    <property type="component" value="Unassembled WGS sequence"/>
</dbReference>
<feature type="domain" description="Guanylate kinase-like" evidence="6">
    <location>
        <begin position="54"/>
        <end position="130"/>
    </location>
</feature>
<dbReference type="CDD" id="cd06732">
    <property type="entry name" value="PDZ2_MAGI-1_3-like"/>
    <property type="match status" value="1"/>
</dbReference>
<dbReference type="GO" id="GO:0007165">
    <property type="term" value="P:signal transduction"/>
    <property type="evidence" value="ECO:0007669"/>
    <property type="project" value="TreeGrafter"/>
</dbReference>
<comment type="subcellular location">
    <subcellularLocation>
        <location evidence="1">Membrane</location>
        <topology evidence="1">Peripheral membrane protein</topology>
    </subcellularLocation>
</comment>
<dbReference type="PROSITE" id="PS50106">
    <property type="entry name" value="PDZ"/>
    <property type="match status" value="2"/>
</dbReference>
<sequence length="658" mass="72859">MDVMKWTVRVVCTRNARQPCLDLLLYTVGRPCCLTHVFLFVWLPTGTKLNKDLKHYLSQRFQKSSPDHELQQTIRDNLYRHAVPCTTRPPRDGEVPGIDYNFLPVEDFLALEQSGTLLEIGAYEGNYYGTPKPPRQPPSGKVITSDALQDSLPGSQHSTPRRTKSYNEMQNAGIVPVDLEEDEELPEMNSSLTGKRERRDRERLERETAGLWERVQDTSGPLCGEGLVGCKQFNLIAFLISVTKLPAASWTKCYARLSINLHKCFTISNNVPFPPLSTSLPELPTGWEKIDDPVYGVYYVDHINRKTQYENPILEAKRLKQLEQQQPPEGERYIREWIEDATLAGAPLASYTANHQETYRDPQAGPPLPPLIGPKRGKPFFTRNPAELKGTFINTKLRKSHRGFGFTVVGGDEPDEFLQIKSLVLDGPAALDGKMETGDVIVSVNDTCVLGYTHAQVVKVFQSIHIGSMVNLELCRGYPLPFDPDDPNTSMVTSVAIVDKEPIIVNGQDSYDSPSSHGSHTGGPVNGMRESRPHSPSSAEVASNSSHGYLSDSVTLASSIATQPELITVHMEKGDKGFGFTIADSPAGGGQRVKQIVDYPRCRGLKEGDIIVEVNKRNVQSMSHNQVVDMLSKCPKGSEVSMLVQRGGGKIASQHAEI</sequence>
<dbReference type="Pfam" id="PF00625">
    <property type="entry name" value="Guanylate_kin"/>
    <property type="match status" value="1"/>
</dbReference>
<dbReference type="Pfam" id="PF16663">
    <property type="entry name" value="MAGI_u1"/>
    <property type="match status" value="1"/>
</dbReference>
<dbReference type="PaxDb" id="8022-A0A060W9F7"/>
<accession>A0A060W9F7</accession>
<dbReference type="InterPro" id="IPR008145">
    <property type="entry name" value="GK/Ca_channel_bsu"/>
</dbReference>
<dbReference type="GO" id="GO:0005911">
    <property type="term" value="C:cell-cell junction"/>
    <property type="evidence" value="ECO:0007669"/>
    <property type="project" value="TreeGrafter"/>
</dbReference>
<dbReference type="GO" id="GO:0005737">
    <property type="term" value="C:cytoplasm"/>
    <property type="evidence" value="ECO:0007669"/>
    <property type="project" value="TreeGrafter"/>
</dbReference>
<dbReference type="Pfam" id="PF00397">
    <property type="entry name" value="WW"/>
    <property type="match status" value="1"/>
</dbReference>
<feature type="compositionally biased region" description="Polar residues" evidence="4">
    <location>
        <begin position="146"/>
        <end position="158"/>
    </location>
</feature>
<dbReference type="FunFam" id="2.20.70.10:FF:000001">
    <property type="entry name" value="Membrane-associated guanylate kinase, WW and PDZ domain-containing protein 1"/>
    <property type="match status" value="1"/>
</dbReference>